<gene>
    <name evidence="1" type="ORF">Goari_021029</name>
</gene>
<organism evidence="1 2">
    <name type="scientific">Gossypium aridum</name>
    <name type="common">American cotton</name>
    <name type="synonym">Erioxylum aridum</name>
    <dbReference type="NCBI Taxonomy" id="34290"/>
    <lineage>
        <taxon>Eukaryota</taxon>
        <taxon>Viridiplantae</taxon>
        <taxon>Streptophyta</taxon>
        <taxon>Embryophyta</taxon>
        <taxon>Tracheophyta</taxon>
        <taxon>Spermatophyta</taxon>
        <taxon>Magnoliopsida</taxon>
        <taxon>eudicotyledons</taxon>
        <taxon>Gunneridae</taxon>
        <taxon>Pentapetalae</taxon>
        <taxon>rosids</taxon>
        <taxon>malvids</taxon>
        <taxon>Malvales</taxon>
        <taxon>Malvaceae</taxon>
        <taxon>Malvoideae</taxon>
        <taxon>Gossypium</taxon>
    </lineage>
</organism>
<sequence length="185" mass="21589">MAPFWVQELELRWDLSLRTLLRRAATTTSVWLQEETNVDFMGNLYDPGKKMIELFGGTGKDDMERDLEERGKLTSNNENIILECLWIGKSTGCAEASAYAKVTQDNQKGEMSQFWFEAWWIMEESCKPEVRQLWEITSGNIPTRLVELCVGLLIWMDRNEETIAEILDVKLHLSMEIAKEELYWE</sequence>
<accession>A0A7J8YEP5</accession>
<proteinExistence type="predicted"/>
<evidence type="ECO:0000313" key="1">
    <source>
        <dbReference type="EMBL" id="MBA0697489.1"/>
    </source>
</evidence>
<dbReference type="Proteomes" id="UP000593577">
    <property type="component" value="Unassembled WGS sequence"/>
</dbReference>
<reference evidence="1 2" key="1">
    <citation type="journal article" date="2019" name="Genome Biol. Evol.">
        <title>Insights into the evolution of the New World diploid cottons (Gossypium, subgenus Houzingenia) based on genome sequencing.</title>
        <authorList>
            <person name="Grover C.E."/>
            <person name="Arick M.A. 2nd"/>
            <person name="Thrash A."/>
            <person name="Conover J.L."/>
            <person name="Sanders W.S."/>
            <person name="Peterson D.G."/>
            <person name="Frelichowski J.E."/>
            <person name="Scheffler J.A."/>
            <person name="Scheffler B.E."/>
            <person name="Wendel J.F."/>
        </authorList>
    </citation>
    <scope>NUCLEOTIDE SEQUENCE [LARGE SCALE GENOMIC DNA]</scope>
    <source>
        <strain evidence="1">185</strain>
        <tissue evidence="1">Leaf</tissue>
    </source>
</reference>
<dbReference type="EMBL" id="JABFAA010000012">
    <property type="protein sequence ID" value="MBA0697489.1"/>
    <property type="molecule type" value="Genomic_DNA"/>
</dbReference>
<keyword evidence="2" id="KW-1185">Reference proteome</keyword>
<dbReference type="AlphaFoldDB" id="A0A7J8YEP5"/>
<name>A0A7J8YEP5_GOSAI</name>
<evidence type="ECO:0000313" key="2">
    <source>
        <dbReference type="Proteomes" id="UP000593577"/>
    </source>
</evidence>
<protein>
    <submittedName>
        <fullName evidence="1">Uncharacterized protein</fullName>
    </submittedName>
</protein>
<comment type="caution">
    <text evidence="1">The sequence shown here is derived from an EMBL/GenBank/DDBJ whole genome shotgun (WGS) entry which is preliminary data.</text>
</comment>